<dbReference type="AlphaFoldDB" id="A0A1I0RP16"/>
<protein>
    <submittedName>
        <fullName evidence="3">Pimeloyl-ACP methyl ester carboxylesterase</fullName>
    </submittedName>
</protein>
<dbReference type="InterPro" id="IPR049492">
    <property type="entry name" value="BD-FAE-like_dom"/>
</dbReference>
<evidence type="ECO:0000256" key="1">
    <source>
        <dbReference type="ARBA" id="ARBA00022801"/>
    </source>
</evidence>
<dbReference type="Pfam" id="PF20434">
    <property type="entry name" value="BD-FAE"/>
    <property type="match status" value="1"/>
</dbReference>
<proteinExistence type="predicted"/>
<dbReference type="GeneID" id="99988577"/>
<dbReference type="SUPFAM" id="SSF53474">
    <property type="entry name" value="alpha/beta-Hydrolases"/>
    <property type="match status" value="1"/>
</dbReference>
<dbReference type="EMBL" id="FOIR01000005">
    <property type="protein sequence ID" value="SEW42980.1"/>
    <property type="molecule type" value="Genomic_DNA"/>
</dbReference>
<dbReference type="RefSeq" id="WP_121505214.1">
    <property type="nucleotide sequence ID" value="NZ_FOIR01000005.1"/>
</dbReference>
<dbReference type="OrthoDB" id="9808543at2"/>
<name>A0A1I0RP16_9BACT</name>
<gene>
    <name evidence="3" type="ORF">SAMN05216290_3911</name>
</gene>
<dbReference type="GO" id="GO:0052689">
    <property type="term" value="F:carboxylic ester hydrolase activity"/>
    <property type="evidence" value="ECO:0007669"/>
    <property type="project" value="UniProtKB-ARBA"/>
</dbReference>
<dbReference type="InterPro" id="IPR029058">
    <property type="entry name" value="AB_hydrolase_fold"/>
</dbReference>
<evidence type="ECO:0000313" key="4">
    <source>
        <dbReference type="Proteomes" id="UP000199437"/>
    </source>
</evidence>
<reference evidence="4" key="1">
    <citation type="submission" date="2016-10" db="EMBL/GenBank/DDBJ databases">
        <authorList>
            <person name="Varghese N."/>
            <person name="Submissions S."/>
        </authorList>
    </citation>
    <scope>NUCLEOTIDE SEQUENCE [LARGE SCALE GENOMIC DNA]</scope>
    <source>
        <strain evidence="4">CGMCC 1.12402</strain>
    </source>
</reference>
<dbReference type="Gene3D" id="3.40.50.1820">
    <property type="entry name" value="alpha/beta hydrolase"/>
    <property type="match status" value="1"/>
</dbReference>
<keyword evidence="4" id="KW-1185">Reference proteome</keyword>
<evidence type="ECO:0000313" key="3">
    <source>
        <dbReference type="EMBL" id="SEW42980.1"/>
    </source>
</evidence>
<dbReference type="PANTHER" id="PTHR22946:SF9">
    <property type="entry name" value="POLYKETIDE TRANSFERASE AF380"/>
    <property type="match status" value="1"/>
</dbReference>
<dbReference type="PANTHER" id="PTHR22946">
    <property type="entry name" value="DIENELACTONE HYDROLASE DOMAIN-CONTAINING PROTEIN-RELATED"/>
    <property type="match status" value="1"/>
</dbReference>
<keyword evidence="1" id="KW-0378">Hydrolase</keyword>
<sequence length="287" mass="32409">MFLKPMDCLKKKFSIPSTNPNLPIDTDCTYIADGSSKPLVVFLHGFKGFKDWSQMGLVADHFAKAGAFFCKFNFSRNGVNIKNNAQEITDLKAFASNNFSHEQEDTKRLIDYLLTADEFAKEIDPKRIYLIGHSRGGGMALIYAAHDARIKKVSTWASVHDFAAVFTAQEVAYWKANGVITMKNSRTGEDLPLDYQFAEDYLNKEEAFSIENAVKRLNIPIQFIHGTNDATMPHQASVQMHAWQTKSELILLEGVNHNFDSKHPWTAAQFSDDMQKVVDHTTAFLMT</sequence>
<evidence type="ECO:0000259" key="2">
    <source>
        <dbReference type="Pfam" id="PF20434"/>
    </source>
</evidence>
<organism evidence="3 4">
    <name type="scientific">Roseivirga pacifica</name>
    <dbReference type="NCBI Taxonomy" id="1267423"/>
    <lineage>
        <taxon>Bacteria</taxon>
        <taxon>Pseudomonadati</taxon>
        <taxon>Bacteroidota</taxon>
        <taxon>Cytophagia</taxon>
        <taxon>Cytophagales</taxon>
        <taxon>Roseivirgaceae</taxon>
        <taxon>Roseivirga</taxon>
    </lineage>
</organism>
<dbReference type="InterPro" id="IPR050261">
    <property type="entry name" value="FrsA_esterase"/>
</dbReference>
<dbReference type="Proteomes" id="UP000199437">
    <property type="component" value="Unassembled WGS sequence"/>
</dbReference>
<dbReference type="STRING" id="1267423.SAMN05216290_3911"/>
<accession>A0A1I0RP16</accession>
<feature type="domain" description="BD-FAE-like" evidence="2">
    <location>
        <begin position="93"/>
        <end position="243"/>
    </location>
</feature>